<protein>
    <submittedName>
        <fullName evidence="1">Uncharacterized protein</fullName>
    </submittedName>
</protein>
<evidence type="ECO:0000313" key="2">
    <source>
        <dbReference type="Proteomes" id="UP001162992"/>
    </source>
</evidence>
<accession>A0ACC2BDD7</accession>
<evidence type="ECO:0000313" key="1">
    <source>
        <dbReference type="EMBL" id="KAJ7527447.1"/>
    </source>
</evidence>
<organism evidence="1 2">
    <name type="scientific">Diphasiastrum complanatum</name>
    <name type="common">Issler's clubmoss</name>
    <name type="synonym">Lycopodium complanatum</name>
    <dbReference type="NCBI Taxonomy" id="34168"/>
    <lineage>
        <taxon>Eukaryota</taxon>
        <taxon>Viridiplantae</taxon>
        <taxon>Streptophyta</taxon>
        <taxon>Embryophyta</taxon>
        <taxon>Tracheophyta</taxon>
        <taxon>Lycopodiopsida</taxon>
        <taxon>Lycopodiales</taxon>
        <taxon>Lycopodiaceae</taxon>
        <taxon>Lycopodioideae</taxon>
        <taxon>Diphasiastrum</taxon>
    </lineage>
</organism>
<proteinExistence type="predicted"/>
<sequence length="304" mass="34437">MAPTYQTFSAVLPSSMSSAFTTDKIAGVNRCCCESPSSFGVCGGNWRLKMGSSRRHFYGTQLEVRRCTAFGVLCTLGMPEQAKFGAAIKSEQYNELMQKQMMNPYEYHHELGMYYTPITENLLVGSQPQSPDDIELLHQNQGVTAILNLQQDKDIEYWGIDLVPILHKCEELKIHHLRMPQARDFDPDSLRRELPRAVAALEKIISDGGTVYVHCTAGLGRAPAVAIAYFFWFHDMDMETAYTFVTSRRPCGPRKEAIRGATYDLAKNDPHKAPFEDLPDHAFTDIAHWERQLIQERIRSLQGN</sequence>
<dbReference type="EMBL" id="CM055107">
    <property type="protein sequence ID" value="KAJ7527447.1"/>
    <property type="molecule type" value="Genomic_DNA"/>
</dbReference>
<name>A0ACC2BDD7_DIPCM</name>
<comment type="caution">
    <text evidence="1">The sequence shown here is derived from an EMBL/GenBank/DDBJ whole genome shotgun (WGS) entry which is preliminary data.</text>
</comment>
<dbReference type="Proteomes" id="UP001162992">
    <property type="component" value="Chromosome 16"/>
</dbReference>
<keyword evidence="2" id="KW-1185">Reference proteome</keyword>
<gene>
    <name evidence="1" type="ORF">O6H91_16G054700</name>
</gene>
<reference evidence="2" key="1">
    <citation type="journal article" date="2024" name="Proc. Natl. Acad. Sci. U.S.A.">
        <title>Extraordinary preservation of gene collinearity over three hundred million years revealed in homosporous lycophytes.</title>
        <authorList>
            <person name="Li C."/>
            <person name="Wickell D."/>
            <person name="Kuo L.Y."/>
            <person name="Chen X."/>
            <person name="Nie B."/>
            <person name="Liao X."/>
            <person name="Peng D."/>
            <person name="Ji J."/>
            <person name="Jenkins J."/>
            <person name="Williams M."/>
            <person name="Shu S."/>
            <person name="Plott C."/>
            <person name="Barry K."/>
            <person name="Rajasekar S."/>
            <person name="Grimwood J."/>
            <person name="Han X."/>
            <person name="Sun S."/>
            <person name="Hou Z."/>
            <person name="He W."/>
            <person name="Dai G."/>
            <person name="Sun C."/>
            <person name="Schmutz J."/>
            <person name="Leebens-Mack J.H."/>
            <person name="Li F.W."/>
            <person name="Wang L."/>
        </authorList>
    </citation>
    <scope>NUCLEOTIDE SEQUENCE [LARGE SCALE GENOMIC DNA]</scope>
    <source>
        <strain evidence="2">cv. PW_Plant_1</strain>
    </source>
</reference>